<sequence length="743" mass="82901">MNENWQGFRPGKWQTKIDVRDFIQKNYTPYEGEAGFLAAATDNTTAVWETCKQLLAEERQKGGVLDIDTETVSTTISHAPGYIDKAHETIVGLQLDAPLKRGLIVNGGLRMAQQAADAYGYKVSDKITEIYSKHVKTHNEAVFELYTPEMRKARHLGLLTGLPDAYGRGRIIGDYRRVALYGVDRLIEQKKLDKEEMFSGAMDADKMRARSELAQQIKALNDLKTMAAGYGFDISAPAKDAREAVQWVYFGYLASVKEQNGAAMSIGRVSTFLDIYIERDLANGVITEAEAQEFMDQLVIKLRMVRMLRTPEYNELFAGDPIWVTESVGGMGEDGRTLVTKNSFRILHTLENLGPSPEPNLTVLWSKRLPEGFKKYAAEISIKTSAIQYENDEVMRPAYGDDYGITCCVSAMKLGKMMQFFGARANLAKSLLLAINGGKDEKSNEQLAPEIPLPTGEVLDYAEVRHKYSQVLAWLAKLYVNTMNVIHYSHDLHAYEAGQMALHDSKIERLMAFGVAGLSCAVDSLSAIKYAKVTPIRNEFGVATDFQVEGDFPKFGNNDPRVDELAHELTHEFITELRKHKAYRGAEHTLSILTITSNVMYGKKTGTTPDGRKIGEPLAPGANPMHGRDKSGALAAMKSIAHLDYADCRDGISYTFSMIPSALGKTDEIRVQNLTAILDGYSGYEAHHININVLDRAVLEDAMEHPENYPQLTIRVSGYAVNFIKLDRPHQLEVIQRTFYEAM</sequence>
<keyword evidence="11 17" id="KW-0012">Acyltransferase</keyword>
<proteinExistence type="inferred from homology"/>
<dbReference type="UniPathway" id="UPA00920">
    <property type="reaction ID" value="UER00891"/>
</dbReference>
<comment type="subcellular location">
    <subcellularLocation>
        <location evidence="1 17">Cytoplasm</location>
    </subcellularLocation>
</comment>
<evidence type="ECO:0000256" key="3">
    <source>
        <dbReference type="ARBA" id="ARBA00008375"/>
    </source>
</evidence>
<dbReference type="InterPro" id="IPR001150">
    <property type="entry name" value="Gly_radical"/>
</dbReference>
<organism evidence="20 21">
    <name type="scientific">Selenomonas ruminantium</name>
    <dbReference type="NCBI Taxonomy" id="971"/>
    <lineage>
        <taxon>Bacteria</taxon>
        <taxon>Bacillati</taxon>
        <taxon>Bacillota</taxon>
        <taxon>Negativicutes</taxon>
        <taxon>Selenomonadales</taxon>
        <taxon>Selenomonadaceae</taxon>
        <taxon>Selenomonas</taxon>
    </lineage>
</organism>
<dbReference type="RefSeq" id="WP_074573449.1">
    <property type="nucleotide sequence ID" value="NZ_FNJQ01000044.1"/>
</dbReference>
<evidence type="ECO:0000256" key="5">
    <source>
        <dbReference type="ARBA" id="ARBA00013897"/>
    </source>
</evidence>
<dbReference type="PANTHER" id="PTHR30191">
    <property type="entry name" value="FORMATE ACETYLTRANSFERASE"/>
    <property type="match status" value="1"/>
</dbReference>
<dbReference type="PANTHER" id="PTHR30191:SF0">
    <property type="entry name" value="FORMATE ACETYLTRANSFERASE 1"/>
    <property type="match status" value="1"/>
</dbReference>
<gene>
    <name evidence="20" type="ORF">SAMN05216366_14421</name>
</gene>
<comment type="similarity">
    <text evidence="3 17">Belongs to the glycyl radical enzyme (GRE) family. PFL subfamily.</text>
</comment>
<dbReference type="EC" id="2.3.1.54" evidence="4 17"/>
<evidence type="ECO:0000256" key="8">
    <source>
        <dbReference type="ARBA" id="ARBA00022679"/>
    </source>
</evidence>
<dbReference type="InterPro" id="IPR004184">
    <property type="entry name" value="PFL_dom"/>
</dbReference>
<dbReference type="GO" id="GO:0008861">
    <property type="term" value="F:formate C-acetyltransferase activity"/>
    <property type="evidence" value="ECO:0007669"/>
    <property type="project" value="UniProtKB-UniRule"/>
</dbReference>
<evidence type="ECO:0000256" key="14">
    <source>
        <dbReference type="PIRSR" id="PIRSR000379-1"/>
    </source>
</evidence>
<dbReference type="InterPro" id="IPR019777">
    <property type="entry name" value="Form_AcTrfase_GR_CS"/>
</dbReference>
<accession>A0A1H0V4V7</accession>
<evidence type="ECO:0000256" key="16">
    <source>
        <dbReference type="PROSITE-ProRule" id="PRU00493"/>
    </source>
</evidence>
<comment type="catalytic activity">
    <reaction evidence="13 17">
        <text>formate + acetyl-CoA = pyruvate + CoA</text>
        <dbReference type="Rhea" id="RHEA:11844"/>
        <dbReference type="ChEBI" id="CHEBI:15361"/>
        <dbReference type="ChEBI" id="CHEBI:15740"/>
        <dbReference type="ChEBI" id="CHEBI:57287"/>
        <dbReference type="ChEBI" id="CHEBI:57288"/>
        <dbReference type="EC" id="2.3.1.54"/>
    </reaction>
</comment>
<evidence type="ECO:0000313" key="21">
    <source>
        <dbReference type="Proteomes" id="UP000182412"/>
    </source>
</evidence>
<dbReference type="EMBL" id="FNJQ01000044">
    <property type="protein sequence ID" value="SDP73208.1"/>
    <property type="molecule type" value="Genomic_DNA"/>
</dbReference>
<keyword evidence="6 17" id="KW-0963">Cytoplasm</keyword>
<dbReference type="GO" id="GO:0006006">
    <property type="term" value="P:glucose metabolic process"/>
    <property type="evidence" value="ECO:0007669"/>
    <property type="project" value="UniProtKB-UniRule"/>
</dbReference>
<evidence type="ECO:0000256" key="2">
    <source>
        <dbReference type="ARBA" id="ARBA00004809"/>
    </source>
</evidence>
<evidence type="ECO:0000256" key="1">
    <source>
        <dbReference type="ARBA" id="ARBA00004496"/>
    </source>
</evidence>
<dbReference type="Pfam" id="PF01228">
    <property type="entry name" value="Gly_radical"/>
    <property type="match status" value="1"/>
</dbReference>
<dbReference type="Gene3D" id="3.20.70.20">
    <property type="match status" value="1"/>
</dbReference>
<evidence type="ECO:0000256" key="9">
    <source>
        <dbReference type="ARBA" id="ARBA00022818"/>
    </source>
</evidence>
<dbReference type="InterPro" id="IPR005949">
    <property type="entry name" value="Form_AcTrfase"/>
</dbReference>
<evidence type="ECO:0000313" key="20">
    <source>
        <dbReference type="EMBL" id="SDP73208.1"/>
    </source>
</evidence>
<evidence type="ECO:0000259" key="19">
    <source>
        <dbReference type="PROSITE" id="PS51554"/>
    </source>
</evidence>
<dbReference type="Pfam" id="PF02901">
    <property type="entry name" value="PFL-like"/>
    <property type="match status" value="1"/>
</dbReference>
<evidence type="ECO:0000256" key="7">
    <source>
        <dbReference type="ARBA" id="ARBA00022526"/>
    </source>
</evidence>
<evidence type="ECO:0000256" key="12">
    <source>
        <dbReference type="ARBA" id="ARBA00031063"/>
    </source>
</evidence>
<comment type="subunit">
    <text evidence="17">Homodimer.</text>
</comment>
<feature type="active site" description="Cysteine radical intermediate" evidence="14">
    <location>
        <position position="408"/>
    </location>
</feature>
<dbReference type="PIRSF" id="PIRSF000379">
    <property type="entry name" value="For_Ac_trans_1"/>
    <property type="match status" value="1"/>
</dbReference>
<dbReference type="InterPro" id="IPR050244">
    <property type="entry name" value="Auton_GlycylRad_Cofactor"/>
</dbReference>
<dbReference type="PROSITE" id="PS51149">
    <property type="entry name" value="GLY_RADICAL_2"/>
    <property type="match status" value="1"/>
</dbReference>
<dbReference type="NCBIfam" id="TIGR01255">
    <property type="entry name" value="pyr_form_ly_1"/>
    <property type="match status" value="1"/>
</dbReference>
<dbReference type="Proteomes" id="UP000182412">
    <property type="component" value="Unassembled WGS sequence"/>
</dbReference>
<protein>
    <recommendedName>
        <fullName evidence="5 17">Formate acetyltransferase</fullName>
        <ecNumber evidence="4 17">2.3.1.54</ecNumber>
    </recommendedName>
    <alternativeName>
        <fullName evidence="12 17">Pyruvate formate-lyase</fullName>
    </alternativeName>
</protein>
<dbReference type="CDD" id="cd01678">
    <property type="entry name" value="PFL1"/>
    <property type="match status" value="1"/>
</dbReference>
<evidence type="ECO:0000256" key="17">
    <source>
        <dbReference type="RuleBase" id="RU368075"/>
    </source>
</evidence>
<comment type="pathway">
    <text evidence="2 17">Fermentation; pyruvate fermentation; formate from pyruvate: step 1/1.</text>
</comment>
<keyword evidence="10 17" id="KW-0119">Carbohydrate metabolism</keyword>
<dbReference type="GO" id="GO:0005829">
    <property type="term" value="C:cytosol"/>
    <property type="evidence" value="ECO:0007669"/>
    <property type="project" value="TreeGrafter"/>
</dbReference>
<name>A0A1H0V4V7_SELRU</name>
<evidence type="ECO:0000256" key="15">
    <source>
        <dbReference type="PIRSR" id="PIRSR000379-2"/>
    </source>
</evidence>
<feature type="active site" description="S-acetylcysteine intermediate" evidence="14">
    <location>
        <position position="407"/>
    </location>
</feature>
<dbReference type="PROSITE" id="PS51554">
    <property type="entry name" value="PFL"/>
    <property type="match status" value="1"/>
</dbReference>
<evidence type="ECO:0000256" key="4">
    <source>
        <dbReference type="ARBA" id="ARBA00013214"/>
    </source>
</evidence>
<feature type="domain" description="PFL" evidence="19">
    <location>
        <begin position="1"/>
        <end position="613"/>
    </location>
</feature>
<evidence type="ECO:0000256" key="10">
    <source>
        <dbReference type="ARBA" id="ARBA00023277"/>
    </source>
</evidence>
<feature type="domain" description="Glycine radical" evidence="18">
    <location>
        <begin position="620"/>
        <end position="743"/>
    </location>
</feature>
<evidence type="ECO:0000256" key="6">
    <source>
        <dbReference type="ARBA" id="ARBA00022490"/>
    </source>
</evidence>
<evidence type="ECO:0000256" key="11">
    <source>
        <dbReference type="ARBA" id="ARBA00023315"/>
    </source>
</evidence>
<dbReference type="OrthoDB" id="9803969at2"/>
<keyword evidence="8 17" id="KW-0808">Transferase</keyword>
<dbReference type="PROSITE" id="PS00850">
    <property type="entry name" value="GLY_RADICAL_1"/>
    <property type="match status" value="1"/>
</dbReference>
<evidence type="ECO:0000256" key="13">
    <source>
        <dbReference type="ARBA" id="ARBA00049029"/>
    </source>
</evidence>
<keyword evidence="9 15" id="KW-0556">Organic radical</keyword>
<feature type="modified residue" description="Glycine radical" evidence="15 16">
    <location>
        <position position="718"/>
    </location>
</feature>
<dbReference type="AlphaFoldDB" id="A0A1H0V4V7"/>
<keyword evidence="7 17" id="KW-0313">Glucose metabolism</keyword>
<reference evidence="20 21" key="1">
    <citation type="submission" date="2016-10" db="EMBL/GenBank/DDBJ databases">
        <authorList>
            <person name="de Groot N.N."/>
        </authorList>
    </citation>
    <scope>NUCLEOTIDE SEQUENCE [LARGE SCALE GENOMIC DNA]</scope>
    <source>
        <strain evidence="20 21">S137</strain>
    </source>
</reference>
<dbReference type="SUPFAM" id="SSF51998">
    <property type="entry name" value="PFL-like glycyl radical enzymes"/>
    <property type="match status" value="1"/>
</dbReference>
<evidence type="ECO:0000259" key="18">
    <source>
        <dbReference type="PROSITE" id="PS51149"/>
    </source>
</evidence>